<name>A0A9N9EC58_FUNMO</name>
<proteinExistence type="predicted"/>
<comment type="caution">
    <text evidence="2">The sequence shown here is derived from an EMBL/GenBank/DDBJ whole genome shotgun (WGS) entry which is preliminary data.</text>
</comment>
<evidence type="ECO:0000259" key="1">
    <source>
        <dbReference type="SMART" id="SM00398"/>
    </source>
</evidence>
<gene>
    <name evidence="2" type="ORF">FMOSSE_LOCUS12435</name>
</gene>
<evidence type="ECO:0000313" key="3">
    <source>
        <dbReference type="Proteomes" id="UP000789375"/>
    </source>
</evidence>
<dbReference type="Pfam" id="PF00505">
    <property type="entry name" value="HMG_box"/>
    <property type="match status" value="1"/>
</dbReference>
<dbReference type="EMBL" id="CAJVPP010005906">
    <property type="protein sequence ID" value="CAG8671496.1"/>
    <property type="molecule type" value="Genomic_DNA"/>
</dbReference>
<dbReference type="SUPFAM" id="SSF47095">
    <property type="entry name" value="HMG-box"/>
    <property type="match status" value="1"/>
</dbReference>
<protein>
    <submittedName>
        <fullName evidence="2">11338_t:CDS:1</fullName>
    </submittedName>
</protein>
<organism evidence="2 3">
    <name type="scientific">Funneliformis mosseae</name>
    <name type="common">Endomycorrhizal fungus</name>
    <name type="synonym">Glomus mosseae</name>
    <dbReference type="NCBI Taxonomy" id="27381"/>
    <lineage>
        <taxon>Eukaryota</taxon>
        <taxon>Fungi</taxon>
        <taxon>Fungi incertae sedis</taxon>
        <taxon>Mucoromycota</taxon>
        <taxon>Glomeromycotina</taxon>
        <taxon>Glomeromycetes</taxon>
        <taxon>Glomerales</taxon>
        <taxon>Glomeraceae</taxon>
        <taxon>Funneliformis</taxon>
    </lineage>
</organism>
<keyword evidence="3" id="KW-1185">Reference proteome</keyword>
<reference evidence="2" key="1">
    <citation type="submission" date="2021-06" db="EMBL/GenBank/DDBJ databases">
        <authorList>
            <person name="Kallberg Y."/>
            <person name="Tangrot J."/>
            <person name="Rosling A."/>
        </authorList>
    </citation>
    <scope>NUCLEOTIDE SEQUENCE</scope>
    <source>
        <strain evidence="2">87-6 pot B 2015</strain>
    </source>
</reference>
<dbReference type="AlphaFoldDB" id="A0A9N9EC58"/>
<sequence length="297" mass="34332">MSSQNRKCVFINSNNPSKYQVNINSQPIIKIPFPPVIDPRDLVVKTKDGRVPSRVPNAFIIYRKAFIVAAKNEGYKLPMTVISPMASQSWEQESEIVKTEYKRLAKEAYEVRNEMLPKYQRKKKREKWNIITFKEQSRKRPSPLTQKPTKEINEADLEVNQPPLLISSPESQSTGFNPVLSQFNFDYTQYMTPDIPSPENSIDFPYETDIESPPESLENTVILPPIFSQEEFTDFYGENYYQMNYQHQSYSDSVPSVIDSEKVTCSPDVLEMYAYNAANTMAVESGRVMDFDNSYYL</sequence>
<dbReference type="InterPro" id="IPR036910">
    <property type="entry name" value="HMG_box_dom_sf"/>
</dbReference>
<dbReference type="SMART" id="SM00398">
    <property type="entry name" value="HMG"/>
    <property type="match status" value="1"/>
</dbReference>
<dbReference type="Proteomes" id="UP000789375">
    <property type="component" value="Unassembled WGS sequence"/>
</dbReference>
<feature type="domain" description="HMG box" evidence="1">
    <location>
        <begin position="51"/>
        <end position="121"/>
    </location>
</feature>
<dbReference type="Gene3D" id="1.10.30.10">
    <property type="entry name" value="High mobility group box domain"/>
    <property type="match status" value="1"/>
</dbReference>
<evidence type="ECO:0000313" key="2">
    <source>
        <dbReference type="EMBL" id="CAG8671496.1"/>
    </source>
</evidence>
<dbReference type="InterPro" id="IPR009071">
    <property type="entry name" value="HMG_box_dom"/>
</dbReference>
<accession>A0A9N9EC58</accession>